<dbReference type="SUPFAM" id="SSF53474">
    <property type="entry name" value="alpha/beta-Hydrolases"/>
    <property type="match status" value="1"/>
</dbReference>
<evidence type="ECO:0000313" key="1">
    <source>
        <dbReference type="EMBL" id="KAF8444641.1"/>
    </source>
</evidence>
<evidence type="ECO:0000313" key="2">
    <source>
        <dbReference type="Proteomes" id="UP001194468"/>
    </source>
</evidence>
<gene>
    <name evidence="1" type="ORF">L210DRAFT_3642889</name>
</gene>
<protein>
    <submittedName>
        <fullName evidence="1">Uncharacterized protein</fullName>
    </submittedName>
</protein>
<proteinExistence type="predicted"/>
<accession>A0AAD4C0Q1</accession>
<dbReference type="Proteomes" id="UP001194468">
    <property type="component" value="Unassembled WGS sequence"/>
</dbReference>
<dbReference type="Gene3D" id="3.40.50.1820">
    <property type="entry name" value="alpha/beta hydrolase"/>
    <property type="match status" value="1"/>
</dbReference>
<dbReference type="InterPro" id="IPR029058">
    <property type="entry name" value="AB_hydrolase_fold"/>
</dbReference>
<dbReference type="AlphaFoldDB" id="A0AAD4C0Q1"/>
<sequence length="60" mass="6891">MPCKTDLYFPPEDSENEMRYLKFAKLVVIPSIWGHMAGGGVNAEDDKFLQSEIKKFLEEP</sequence>
<reference evidence="1" key="2">
    <citation type="journal article" date="2020" name="Nat. Commun.">
        <title>Large-scale genome sequencing of mycorrhizal fungi provides insights into the early evolution of symbiotic traits.</title>
        <authorList>
            <person name="Miyauchi S."/>
            <person name="Kiss E."/>
            <person name="Kuo A."/>
            <person name="Drula E."/>
            <person name="Kohler A."/>
            <person name="Sanchez-Garcia M."/>
            <person name="Morin E."/>
            <person name="Andreopoulos B."/>
            <person name="Barry K.W."/>
            <person name="Bonito G."/>
            <person name="Buee M."/>
            <person name="Carver A."/>
            <person name="Chen C."/>
            <person name="Cichocki N."/>
            <person name="Clum A."/>
            <person name="Culley D."/>
            <person name="Crous P.W."/>
            <person name="Fauchery L."/>
            <person name="Girlanda M."/>
            <person name="Hayes R.D."/>
            <person name="Keri Z."/>
            <person name="LaButti K."/>
            <person name="Lipzen A."/>
            <person name="Lombard V."/>
            <person name="Magnuson J."/>
            <person name="Maillard F."/>
            <person name="Murat C."/>
            <person name="Nolan M."/>
            <person name="Ohm R.A."/>
            <person name="Pangilinan J."/>
            <person name="Pereira M.F."/>
            <person name="Perotto S."/>
            <person name="Peter M."/>
            <person name="Pfister S."/>
            <person name="Riley R."/>
            <person name="Sitrit Y."/>
            <person name="Stielow J.B."/>
            <person name="Szollosi G."/>
            <person name="Zifcakova L."/>
            <person name="Stursova M."/>
            <person name="Spatafora J.W."/>
            <person name="Tedersoo L."/>
            <person name="Vaario L.M."/>
            <person name="Yamada A."/>
            <person name="Yan M."/>
            <person name="Wang P."/>
            <person name="Xu J."/>
            <person name="Bruns T."/>
            <person name="Baldrian P."/>
            <person name="Vilgalys R."/>
            <person name="Dunand C."/>
            <person name="Henrissat B."/>
            <person name="Grigoriev I.V."/>
            <person name="Hibbett D."/>
            <person name="Nagy L.G."/>
            <person name="Martin F.M."/>
        </authorList>
    </citation>
    <scope>NUCLEOTIDE SEQUENCE</scope>
    <source>
        <strain evidence="1">BED1</strain>
    </source>
</reference>
<keyword evidence="2" id="KW-1185">Reference proteome</keyword>
<comment type="caution">
    <text evidence="1">The sequence shown here is derived from an EMBL/GenBank/DDBJ whole genome shotgun (WGS) entry which is preliminary data.</text>
</comment>
<organism evidence="1 2">
    <name type="scientific">Boletus edulis BED1</name>
    <dbReference type="NCBI Taxonomy" id="1328754"/>
    <lineage>
        <taxon>Eukaryota</taxon>
        <taxon>Fungi</taxon>
        <taxon>Dikarya</taxon>
        <taxon>Basidiomycota</taxon>
        <taxon>Agaricomycotina</taxon>
        <taxon>Agaricomycetes</taxon>
        <taxon>Agaricomycetidae</taxon>
        <taxon>Boletales</taxon>
        <taxon>Boletineae</taxon>
        <taxon>Boletaceae</taxon>
        <taxon>Boletoideae</taxon>
        <taxon>Boletus</taxon>
    </lineage>
</organism>
<reference evidence="1" key="1">
    <citation type="submission" date="2019-10" db="EMBL/GenBank/DDBJ databases">
        <authorList>
            <consortium name="DOE Joint Genome Institute"/>
            <person name="Kuo A."/>
            <person name="Miyauchi S."/>
            <person name="Kiss E."/>
            <person name="Drula E."/>
            <person name="Kohler A."/>
            <person name="Sanchez-Garcia M."/>
            <person name="Andreopoulos B."/>
            <person name="Barry K.W."/>
            <person name="Bonito G."/>
            <person name="Buee M."/>
            <person name="Carver A."/>
            <person name="Chen C."/>
            <person name="Cichocki N."/>
            <person name="Clum A."/>
            <person name="Culley D."/>
            <person name="Crous P.W."/>
            <person name="Fauchery L."/>
            <person name="Girlanda M."/>
            <person name="Hayes R."/>
            <person name="Keri Z."/>
            <person name="LaButti K."/>
            <person name="Lipzen A."/>
            <person name="Lombard V."/>
            <person name="Magnuson J."/>
            <person name="Maillard F."/>
            <person name="Morin E."/>
            <person name="Murat C."/>
            <person name="Nolan M."/>
            <person name="Ohm R."/>
            <person name="Pangilinan J."/>
            <person name="Pereira M."/>
            <person name="Perotto S."/>
            <person name="Peter M."/>
            <person name="Riley R."/>
            <person name="Sitrit Y."/>
            <person name="Stielow B."/>
            <person name="Szollosi G."/>
            <person name="Zifcakova L."/>
            <person name="Stursova M."/>
            <person name="Spatafora J.W."/>
            <person name="Tedersoo L."/>
            <person name="Vaario L.-M."/>
            <person name="Yamada A."/>
            <person name="Yan M."/>
            <person name="Wang P."/>
            <person name="Xu J."/>
            <person name="Bruns T."/>
            <person name="Baldrian P."/>
            <person name="Vilgalys R."/>
            <person name="Henrissat B."/>
            <person name="Grigoriev I.V."/>
            <person name="Hibbett D."/>
            <person name="Nagy L.G."/>
            <person name="Martin F.M."/>
        </authorList>
    </citation>
    <scope>NUCLEOTIDE SEQUENCE</scope>
    <source>
        <strain evidence="1">BED1</strain>
    </source>
</reference>
<dbReference type="EMBL" id="WHUW01000006">
    <property type="protein sequence ID" value="KAF8444641.1"/>
    <property type="molecule type" value="Genomic_DNA"/>
</dbReference>
<name>A0AAD4C0Q1_BOLED</name>